<gene>
    <name evidence="6" type="ORF">HA482_34360</name>
</gene>
<evidence type="ECO:0000256" key="3">
    <source>
        <dbReference type="ARBA" id="ARBA00023159"/>
    </source>
</evidence>
<dbReference type="InterPro" id="IPR018062">
    <property type="entry name" value="HTH_AraC-typ_CS"/>
</dbReference>
<name>A0ABR7UI23_9BRAD</name>
<dbReference type="EMBL" id="JAATTO010000065">
    <property type="protein sequence ID" value="MBC9983280.1"/>
    <property type="molecule type" value="Genomic_DNA"/>
</dbReference>
<dbReference type="InterPro" id="IPR035418">
    <property type="entry name" value="AraC-bd_2"/>
</dbReference>
<sequence length="333" mass="36917">MSIGGPVVTAVDANELLQFRVTSAPFAASGQLDAFIEVWGRKMMRFAIEPLAGQPLQIDAMLRSLPDFAMASGLRSPMRVHRHAELIDNDDLHLVVIAQGTGELRQQGRVATIRAGEAVLTDNGTPAIFVMPTRCHTITYRFSRDLLRHRVSHVDDLVARPIDRDHQVLRLLTGYAGILNDQSALATAELRRAVSDHMHDLAALLFGARTGPSLAEGLRAARLKAMKDEIFRRLVDSSLSVGDVARSQQISERYIRQLFAGDGTTFTDFVRDARLARAHRILTDLTAPHRPINAIAYECGFNDLSYFNRAFRQRYDMTPSEARGAAKHTGSSF</sequence>
<dbReference type="InterPro" id="IPR050204">
    <property type="entry name" value="AraC_XylS_family_regulators"/>
</dbReference>
<protein>
    <submittedName>
        <fullName evidence="6">AraC family transcriptional regulator</fullName>
    </submittedName>
</protein>
<evidence type="ECO:0000313" key="6">
    <source>
        <dbReference type="EMBL" id="MBC9983280.1"/>
    </source>
</evidence>
<dbReference type="Proteomes" id="UP000639516">
    <property type="component" value="Unassembled WGS sequence"/>
</dbReference>
<dbReference type="SUPFAM" id="SSF46689">
    <property type="entry name" value="Homeodomain-like"/>
    <property type="match status" value="1"/>
</dbReference>
<dbReference type="SMART" id="SM00342">
    <property type="entry name" value="HTH_ARAC"/>
    <property type="match status" value="1"/>
</dbReference>
<evidence type="ECO:0000313" key="7">
    <source>
        <dbReference type="Proteomes" id="UP000639516"/>
    </source>
</evidence>
<dbReference type="InterPro" id="IPR009057">
    <property type="entry name" value="Homeodomain-like_sf"/>
</dbReference>
<dbReference type="InterPro" id="IPR018060">
    <property type="entry name" value="HTH_AraC"/>
</dbReference>
<evidence type="ECO:0000256" key="2">
    <source>
        <dbReference type="ARBA" id="ARBA00023125"/>
    </source>
</evidence>
<keyword evidence="7" id="KW-1185">Reference proteome</keyword>
<dbReference type="PROSITE" id="PS00041">
    <property type="entry name" value="HTH_ARAC_FAMILY_1"/>
    <property type="match status" value="1"/>
</dbReference>
<dbReference type="Pfam" id="PF14525">
    <property type="entry name" value="AraC_binding_2"/>
    <property type="match status" value="1"/>
</dbReference>
<proteinExistence type="predicted"/>
<dbReference type="PANTHER" id="PTHR46796:SF6">
    <property type="entry name" value="ARAC SUBFAMILY"/>
    <property type="match status" value="1"/>
</dbReference>
<evidence type="ECO:0000256" key="4">
    <source>
        <dbReference type="ARBA" id="ARBA00023163"/>
    </source>
</evidence>
<keyword evidence="4" id="KW-0804">Transcription</keyword>
<reference evidence="6 7" key="1">
    <citation type="journal article" date="2020" name="Arch. Microbiol.">
        <title>Bradyrhizobium campsiandrae sp. nov., a nitrogen-fixing bacterial strain isolated from a native leguminous tree from the Amazon adapted to flooded conditions.</title>
        <authorList>
            <person name="Cabral Michel D."/>
            <person name="Martins da Costa E."/>
            <person name="Azarias Guimaraes A."/>
            <person name="Soares de Carvalho T."/>
            <person name="Santos de Castro Caputo P."/>
            <person name="Willems A."/>
            <person name="de Souza Moreira F.M."/>
        </authorList>
    </citation>
    <scope>NUCLEOTIDE SEQUENCE [LARGE SCALE GENOMIC DNA]</scope>
    <source>
        <strain evidence="7">INPA 384B</strain>
    </source>
</reference>
<dbReference type="SUPFAM" id="SSF51215">
    <property type="entry name" value="Regulatory protein AraC"/>
    <property type="match status" value="1"/>
</dbReference>
<dbReference type="PANTHER" id="PTHR46796">
    <property type="entry name" value="HTH-TYPE TRANSCRIPTIONAL ACTIVATOR RHAS-RELATED"/>
    <property type="match status" value="1"/>
</dbReference>
<dbReference type="InterPro" id="IPR037923">
    <property type="entry name" value="HTH-like"/>
</dbReference>
<keyword evidence="1" id="KW-0805">Transcription regulation</keyword>
<keyword evidence="3" id="KW-0010">Activator</keyword>
<keyword evidence="2" id="KW-0238">DNA-binding</keyword>
<dbReference type="RefSeq" id="WP_188097443.1">
    <property type="nucleotide sequence ID" value="NZ_JAANIH010000006.1"/>
</dbReference>
<organism evidence="6 7">
    <name type="scientific">Bradyrhizobium campsiandrae</name>
    <dbReference type="NCBI Taxonomy" id="1729892"/>
    <lineage>
        <taxon>Bacteria</taxon>
        <taxon>Pseudomonadati</taxon>
        <taxon>Pseudomonadota</taxon>
        <taxon>Alphaproteobacteria</taxon>
        <taxon>Hyphomicrobiales</taxon>
        <taxon>Nitrobacteraceae</taxon>
        <taxon>Bradyrhizobium</taxon>
    </lineage>
</organism>
<dbReference type="Pfam" id="PF12833">
    <property type="entry name" value="HTH_18"/>
    <property type="match status" value="1"/>
</dbReference>
<dbReference type="PRINTS" id="PR00032">
    <property type="entry name" value="HTHARAC"/>
</dbReference>
<feature type="domain" description="HTH araC/xylS-type" evidence="5">
    <location>
        <begin position="224"/>
        <end position="325"/>
    </location>
</feature>
<dbReference type="InterPro" id="IPR020449">
    <property type="entry name" value="Tscrpt_reg_AraC-type_HTH"/>
</dbReference>
<comment type="caution">
    <text evidence="6">The sequence shown here is derived from an EMBL/GenBank/DDBJ whole genome shotgun (WGS) entry which is preliminary data.</text>
</comment>
<evidence type="ECO:0000259" key="5">
    <source>
        <dbReference type="PROSITE" id="PS01124"/>
    </source>
</evidence>
<accession>A0ABR7UI23</accession>
<dbReference type="Gene3D" id="1.10.10.60">
    <property type="entry name" value="Homeodomain-like"/>
    <property type="match status" value="1"/>
</dbReference>
<dbReference type="PROSITE" id="PS01124">
    <property type="entry name" value="HTH_ARAC_FAMILY_2"/>
    <property type="match status" value="1"/>
</dbReference>
<evidence type="ECO:0000256" key="1">
    <source>
        <dbReference type="ARBA" id="ARBA00023015"/>
    </source>
</evidence>